<evidence type="ECO:0000256" key="1">
    <source>
        <dbReference type="ARBA" id="ARBA00002056"/>
    </source>
</evidence>
<comment type="catalytic activity">
    <reaction evidence="9">
        <text>a lipid X + a UDP-2-N,3-O-bis[(3R)-3-hydroxyacyl]-alpha-D-glucosamine = a lipid A disaccharide + UDP + H(+)</text>
        <dbReference type="Rhea" id="RHEA:67828"/>
        <dbReference type="ChEBI" id="CHEBI:15378"/>
        <dbReference type="ChEBI" id="CHEBI:58223"/>
        <dbReference type="ChEBI" id="CHEBI:137748"/>
        <dbReference type="ChEBI" id="CHEBI:176338"/>
        <dbReference type="ChEBI" id="CHEBI:176343"/>
        <dbReference type="EC" id="2.4.1.182"/>
    </reaction>
</comment>
<accession>A0A7C3PQN9</accession>
<evidence type="ECO:0000313" key="10">
    <source>
        <dbReference type="EMBL" id="HGK24291.1"/>
    </source>
</evidence>
<evidence type="ECO:0000256" key="4">
    <source>
        <dbReference type="ARBA" id="ARBA00022516"/>
    </source>
</evidence>
<evidence type="ECO:0000256" key="8">
    <source>
        <dbReference type="ARBA" id="ARBA00023098"/>
    </source>
</evidence>
<dbReference type="InterPro" id="IPR003835">
    <property type="entry name" value="Glyco_trans_19"/>
</dbReference>
<evidence type="ECO:0000256" key="9">
    <source>
        <dbReference type="ARBA" id="ARBA00048975"/>
    </source>
</evidence>
<reference evidence="10" key="1">
    <citation type="journal article" date="2020" name="mSystems">
        <title>Genome- and Community-Level Interaction Insights into Carbon Utilization and Element Cycling Functions of Hydrothermarchaeota in Hydrothermal Sediment.</title>
        <authorList>
            <person name="Zhou Z."/>
            <person name="Liu Y."/>
            <person name="Xu W."/>
            <person name="Pan J."/>
            <person name="Luo Z.H."/>
            <person name="Li M."/>
        </authorList>
    </citation>
    <scope>NUCLEOTIDE SEQUENCE [LARGE SCALE GENOMIC DNA]</scope>
    <source>
        <strain evidence="10">SpSt-70</strain>
    </source>
</reference>
<dbReference type="GO" id="GO:0008915">
    <property type="term" value="F:lipid-A-disaccharide synthase activity"/>
    <property type="evidence" value="ECO:0007669"/>
    <property type="project" value="UniProtKB-EC"/>
</dbReference>
<evidence type="ECO:0000256" key="2">
    <source>
        <dbReference type="ARBA" id="ARBA00012687"/>
    </source>
</evidence>
<gene>
    <name evidence="10" type="ORF">ENU78_07690</name>
</gene>
<sequence>MKKVYFLVNGPGEISGWLYPLVKWIKEFNPAWSQDLVFNSIVVPCQFASGREEEVLKSWNFFGEVIPSNKYWSLFRDGRKYENSVFFHIGGDLYFNLALSKRKKGIPVAYVEKYFWGERFYRKVYTLNDKLNIPNSIFVGDLRFDFLPSNAFSDSNNIALFPGSRNYALKFFIPFYLALVKEIVKDFPDFNFTFFLSPFIDGKVVDDILRRVNSMVKDLPIKFEILDDMKKLNGYLMAITLPGTNTMQLAYMKIPMIVILPLHRPEFIPIEGIANLFKGRLREGLINLYLKKNPYLALPNKISPGIIPEIVGNFHFRDVLKYIKEILYNRERLIKIHEKLKENFNKDYLSSEIIWKDLYNEVLSKII</sequence>
<proteinExistence type="predicted"/>
<keyword evidence="7" id="KW-0808">Transferase</keyword>
<keyword evidence="5" id="KW-0441">Lipid A biosynthesis</keyword>
<keyword evidence="6" id="KW-0328">Glycosyltransferase</keyword>
<organism evidence="10">
    <name type="scientific">Dictyoglomus thermophilum</name>
    <dbReference type="NCBI Taxonomy" id="14"/>
    <lineage>
        <taxon>Bacteria</taxon>
        <taxon>Pseudomonadati</taxon>
        <taxon>Dictyoglomota</taxon>
        <taxon>Dictyoglomia</taxon>
        <taxon>Dictyoglomales</taxon>
        <taxon>Dictyoglomaceae</taxon>
        <taxon>Dictyoglomus</taxon>
    </lineage>
</organism>
<dbReference type="GO" id="GO:0009245">
    <property type="term" value="P:lipid A biosynthetic process"/>
    <property type="evidence" value="ECO:0007669"/>
    <property type="project" value="UniProtKB-KW"/>
</dbReference>
<dbReference type="PANTHER" id="PTHR30372:SF4">
    <property type="entry name" value="LIPID-A-DISACCHARIDE SYNTHASE, MITOCHONDRIAL-RELATED"/>
    <property type="match status" value="1"/>
</dbReference>
<name>A0A7C3PQN9_DICTH</name>
<evidence type="ECO:0000256" key="3">
    <source>
        <dbReference type="ARBA" id="ARBA00020902"/>
    </source>
</evidence>
<dbReference type="AlphaFoldDB" id="A0A7C3PQN9"/>
<protein>
    <recommendedName>
        <fullName evidence="3">Lipid-A-disaccharide synthase</fullName>
        <ecNumber evidence="2">2.4.1.182</ecNumber>
    </recommendedName>
</protein>
<dbReference type="PANTHER" id="PTHR30372">
    <property type="entry name" value="LIPID-A-DISACCHARIDE SYNTHASE"/>
    <property type="match status" value="1"/>
</dbReference>
<keyword evidence="8" id="KW-0443">Lipid metabolism</keyword>
<comment type="function">
    <text evidence="1">Condensation of UDP-2,3-diacylglucosamine and 2,3-diacylglucosamine-1-phosphate to form lipid A disaccharide, a precursor of lipid A, a phosphorylated glycolipid that anchors the lipopolysaccharide to the outer membrane of the cell.</text>
</comment>
<evidence type="ECO:0000256" key="7">
    <source>
        <dbReference type="ARBA" id="ARBA00022679"/>
    </source>
</evidence>
<dbReference type="EC" id="2.4.1.182" evidence="2"/>
<dbReference type="GO" id="GO:0005543">
    <property type="term" value="F:phospholipid binding"/>
    <property type="evidence" value="ECO:0007669"/>
    <property type="project" value="TreeGrafter"/>
</dbReference>
<dbReference type="EMBL" id="DTDV01000019">
    <property type="protein sequence ID" value="HGK24291.1"/>
    <property type="molecule type" value="Genomic_DNA"/>
</dbReference>
<keyword evidence="4" id="KW-0444">Lipid biosynthesis</keyword>
<evidence type="ECO:0000256" key="6">
    <source>
        <dbReference type="ARBA" id="ARBA00022676"/>
    </source>
</evidence>
<dbReference type="SUPFAM" id="SSF53756">
    <property type="entry name" value="UDP-Glycosyltransferase/glycogen phosphorylase"/>
    <property type="match status" value="1"/>
</dbReference>
<dbReference type="OMA" id="LGGDQFW"/>
<comment type="caution">
    <text evidence="10">The sequence shown here is derived from an EMBL/GenBank/DDBJ whole genome shotgun (WGS) entry which is preliminary data.</text>
</comment>
<evidence type="ECO:0000256" key="5">
    <source>
        <dbReference type="ARBA" id="ARBA00022556"/>
    </source>
</evidence>
<dbReference type="GO" id="GO:0016020">
    <property type="term" value="C:membrane"/>
    <property type="evidence" value="ECO:0007669"/>
    <property type="project" value="GOC"/>
</dbReference>